<comment type="subcellular location">
    <subcellularLocation>
        <location evidence="1">Nucleus</location>
    </subcellularLocation>
</comment>
<keyword evidence="3" id="KW-0539">Nucleus</keyword>
<dbReference type="GO" id="GO:0006325">
    <property type="term" value="P:chromatin organization"/>
    <property type="evidence" value="ECO:0007669"/>
    <property type="project" value="InterPro"/>
</dbReference>
<dbReference type="KEGG" id="spaa:SPAPADRAFT_141502"/>
<feature type="compositionally biased region" description="Polar residues" evidence="4">
    <location>
        <begin position="240"/>
        <end position="251"/>
    </location>
</feature>
<dbReference type="GO" id="GO:0005634">
    <property type="term" value="C:nucleus"/>
    <property type="evidence" value="ECO:0007669"/>
    <property type="project" value="UniProtKB-SubCell"/>
</dbReference>
<comment type="similarity">
    <text evidence="2">Belongs to the HIR3 family.</text>
</comment>
<sequence>MIEELIDKKKESEGENDVNEKANDLFYTMLDDMCIAVLYNEADDKLLDTLYRIYMYIGSTRLAKFTLEYSLTAPEESDDLAGLIPPNITSKVRLNRILEQLHLKKANKEYTKEPNDQELKFLEPFKQEFLNSISKSKKKNVTSIECGNKHGELTWSNIIDSINLHVKDVRDDLKVEDIHRPRLKFLEPYLLTEDVMDKIELSFSESAFVANNVEKEVETPTQTNEEVEKAENNDQKSPETEQSIETKQIQRASKRLAKVDNTTTEIPEIQLENHHFANISTFVNEFTTTLSPKFPDISVLDVALTYLQTNKETPQHVKDFIVTLCDWNSDSFSRSFLGSESNGSKSKEITNDDNSKLLELLSKFGNNGKSSSGPSYLKINEVETMDTIRENVTELNSRGLSYEQIKFEIISHLLGDYNDSLILNTIWDDKLYTKFKEWIIQFERFMYTEEETTFAKLNLAISVYEVLIDSSISLELQVKDLISSKSKFNRANANGMCQELLRINDKIKKWALLIEDLLFESDKDEQNFVIRCRFQWAQILKEKSQMVSWNENKSIKTKLENLLNITEGSSYNISVNFPNYKNFVELNPEAIQNQLTMTSVLSIFWRILYVKPKGDNKEAIELLEDILMDNKRPADTTDDAITSIKEFLKVSSVDMRLNLWRVLLSFYNNSDDMWEQFIVGFHDCLHFLVNYLHTDGYKNLEQSIRSTTLLKILGFYDDSLSLVITNLKKFNWNLITSDSMDFLILLKFFELCLLFETHEQATYITSLRTSIKERSTSSYEKLKDIFIKTIVLMTALFKKSLEDDPKLLQTIIKLLHKQLGASGICDGANGWFLEISQDYLSHLPDCDEDLSQVIFCRYHYKINIGGFNPVDHYSQRKSELEKNDCQELAKFVIPFCFKKNPIIHPPKHEIKQLIDEMYNVVGDPDFDSNESLYRNNASLEYFLESTILSPRFFRDAFYGLLNLRIDKAEHSIFTDLYYLQGLSIFSSYKLRKKNMQGRAVELENVIQLLTYDLIFGSSRVESWFLLGQAYGFLVEDDLIWTADKLTVADRKITTANLQRRSIICYLMAINKSIDDPESIKPIMGNLMSCFAKELFSACMSPMDMHAFKVQTHPKFIRKISGASFINVSDTATVSKKFCCKIIQQSLQLAIKSNNKDWSDYYYLAKIQRKLEKPHELVLATMKKSCQMAFELFKSQDCIVEPHYALVSLVIKYLKQDLIDIKQGIKFLNEDPIVDLGVEACESKSDFYKHVITALRKLDDFDKKNWQHKPKFRIAKILYEEFKDIDEAIEEMSSFVSLKTTNKSLISVWKPEHERPGKHFYYTFQYIQFYIDLLNSKQDIISLILMLPKLRRSNSIMINLYTAWEGLCSSVCKLIRNSMGIGESFTFTETIINNLSYQSFTVNVKSFMELMTQKGIPSELEPHVCFLHALNDMKKYNNGFGPTSLIDDTIVGLYFKIYLYYFKDTSSTVTTTDSLGAKKKIAKRDIFPLTNDIVKQFKNEIDTIFKNRPEIYNEVIVKDKKQDEHSEKETEIATIMEERQSDISANGGISEQNTASNDNNAAEKKELVSGDGTTPQENEQIVPVEQASSSNPEKHYIEVEDEPAAKKAKTEDRVESPEINNKHIIEISDD</sequence>
<evidence type="ECO:0000256" key="3">
    <source>
        <dbReference type="ARBA" id="ARBA00023242"/>
    </source>
</evidence>
<name>G3AS17_SPAPN</name>
<evidence type="ECO:0000313" key="5">
    <source>
        <dbReference type="EMBL" id="EGW31866.1"/>
    </source>
</evidence>
<dbReference type="PANTHER" id="PTHR15502:SF7">
    <property type="entry name" value="CALCINEURIN-BINDING PROTEIN CABIN-1"/>
    <property type="match status" value="1"/>
</dbReference>
<organism evidence="6">
    <name type="scientific">Spathaspora passalidarum (strain NRRL Y-27907 / 11-Y1)</name>
    <dbReference type="NCBI Taxonomy" id="619300"/>
    <lineage>
        <taxon>Eukaryota</taxon>
        <taxon>Fungi</taxon>
        <taxon>Dikarya</taxon>
        <taxon>Ascomycota</taxon>
        <taxon>Saccharomycotina</taxon>
        <taxon>Pichiomycetes</taxon>
        <taxon>Debaryomycetaceae</taxon>
        <taxon>Spathaspora</taxon>
    </lineage>
</organism>
<dbReference type="OMA" id="WETWYRL"/>
<dbReference type="InterPro" id="IPR033053">
    <property type="entry name" value="Hir3/CABIN1"/>
</dbReference>
<keyword evidence="6" id="KW-1185">Reference proteome</keyword>
<dbReference type="PANTHER" id="PTHR15502">
    <property type="entry name" value="CALCINEURIN-BINDING PROTEIN CABIN 1-RELATED"/>
    <property type="match status" value="1"/>
</dbReference>
<dbReference type="OrthoDB" id="77564at2759"/>
<dbReference type="RefSeq" id="XP_007376644.1">
    <property type="nucleotide sequence ID" value="XM_007376582.1"/>
</dbReference>
<feature type="compositionally biased region" description="Basic and acidic residues" evidence="4">
    <location>
        <begin position="1591"/>
        <end position="1629"/>
    </location>
</feature>
<dbReference type="Proteomes" id="UP000000709">
    <property type="component" value="Unassembled WGS sequence"/>
</dbReference>
<dbReference type="EMBL" id="GL996503">
    <property type="protein sequence ID" value="EGW31866.1"/>
    <property type="molecule type" value="Genomic_DNA"/>
</dbReference>
<evidence type="ECO:0000256" key="1">
    <source>
        <dbReference type="ARBA" id="ARBA00004123"/>
    </source>
</evidence>
<dbReference type="GO" id="GO:0000417">
    <property type="term" value="C:HIR complex"/>
    <property type="evidence" value="ECO:0007669"/>
    <property type="project" value="TreeGrafter"/>
</dbReference>
<accession>G3AS17</accession>
<dbReference type="HOGENOM" id="CLU_001316_0_0_1"/>
<feature type="compositionally biased region" description="Basic and acidic residues" evidence="4">
    <location>
        <begin position="226"/>
        <end position="239"/>
    </location>
</feature>
<feature type="region of interest" description="Disordered" evidence="4">
    <location>
        <begin position="1534"/>
        <end position="1629"/>
    </location>
</feature>
<dbReference type="eggNOG" id="ENOG502QQX4">
    <property type="taxonomic scope" value="Eukaryota"/>
</dbReference>
<reference evidence="5 6" key="1">
    <citation type="journal article" date="2011" name="Proc. Natl. Acad. Sci. U.S.A.">
        <title>Comparative genomics of xylose-fermenting fungi for enhanced biofuel production.</title>
        <authorList>
            <person name="Wohlbach D.J."/>
            <person name="Kuo A."/>
            <person name="Sato T.K."/>
            <person name="Potts K.M."/>
            <person name="Salamov A.A."/>
            <person name="LaButti K.M."/>
            <person name="Sun H."/>
            <person name="Clum A."/>
            <person name="Pangilinan J.L."/>
            <person name="Lindquist E.A."/>
            <person name="Lucas S."/>
            <person name="Lapidus A."/>
            <person name="Jin M."/>
            <person name="Gunawan C."/>
            <person name="Balan V."/>
            <person name="Dale B.E."/>
            <person name="Jeffries T.W."/>
            <person name="Zinkel R."/>
            <person name="Barry K.W."/>
            <person name="Grigoriev I.V."/>
            <person name="Gasch A.P."/>
        </authorList>
    </citation>
    <scope>NUCLEOTIDE SEQUENCE [LARGE SCALE GENOMIC DNA]</scope>
    <source>
        <strain evidence="6">NRRL Y-27907 / 11-Y1</strain>
    </source>
</reference>
<dbReference type="FunCoup" id="G3AS17">
    <property type="interactions" value="151"/>
</dbReference>
<evidence type="ECO:0000313" key="6">
    <source>
        <dbReference type="Proteomes" id="UP000000709"/>
    </source>
</evidence>
<feature type="compositionally biased region" description="Polar residues" evidence="4">
    <location>
        <begin position="1541"/>
        <end position="1559"/>
    </location>
</feature>
<dbReference type="GO" id="GO:0031491">
    <property type="term" value="F:nucleosome binding"/>
    <property type="evidence" value="ECO:0007669"/>
    <property type="project" value="TreeGrafter"/>
</dbReference>
<protein>
    <recommendedName>
        <fullName evidence="7">Histone transcription regulator 3 homolog</fullName>
    </recommendedName>
</protein>
<evidence type="ECO:0000256" key="4">
    <source>
        <dbReference type="SAM" id="MobiDB-lite"/>
    </source>
</evidence>
<dbReference type="STRING" id="619300.G3AS17"/>
<dbReference type="InParanoid" id="G3AS17"/>
<feature type="region of interest" description="Disordered" evidence="4">
    <location>
        <begin position="216"/>
        <end position="256"/>
    </location>
</feature>
<evidence type="ECO:0008006" key="7">
    <source>
        <dbReference type="Google" id="ProtNLM"/>
    </source>
</evidence>
<gene>
    <name evidence="5" type="ORF">SPAPADRAFT_141502</name>
</gene>
<dbReference type="GeneID" id="18870379"/>
<evidence type="ECO:0000256" key="2">
    <source>
        <dbReference type="ARBA" id="ARBA00007335"/>
    </source>
</evidence>
<proteinExistence type="inferred from homology"/>